<keyword evidence="3" id="KW-1185">Reference proteome</keyword>
<evidence type="ECO:0000313" key="2">
    <source>
        <dbReference type="EMBL" id="EEH53540.1"/>
    </source>
</evidence>
<organism evidence="3">
    <name type="scientific">Micromonas pusilla (strain CCMP1545)</name>
    <name type="common">Picoplanktonic green alga</name>
    <dbReference type="NCBI Taxonomy" id="564608"/>
    <lineage>
        <taxon>Eukaryota</taxon>
        <taxon>Viridiplantae</taxon>
        <taxon>Chlorophyta</taxon>
        <taxon>Mamiellophyceae</taxon>
        <taxon>Mamiellales</taxon>
        <taxon>Mamiellaceae</taxon>
        <taxon>Micromonas</taxon>
    </lineage>
</organism>
<reference evidence="2 3" key="1">
    <citation type="journal article" date="2009" name="Science">
        <title>Green evolution and dynamic adaptations revealed by genomes of the marine picoeukaryotes Micromonas.</title>
        <authorList>
            <person name="Worden A.Z."/>
            <person name="Lee J.H."/>
            <person name="Mock T."/>
            <person name="Rouze P."/>
            <person name="Simmons M.P."/>
            <person name="Aerts A.L."/>
            <person name="Allen A.E."/>
            <person name="Cuvelier M.L."/>
            <person name="Derelle E."/>
            <person name="Everett M.V."/>
            <person name="Foulon E."/>
            <person name="Grimwood J."/>
            <person name="Gundlach H."/>
            <person name="Henrissat B."/>
            <person name="Napoli C."/>
            <person name="McDonald S.M."/>
            <person name="Parker M.S."/>
            <person name="Rombauts S."/>
            <person name="Salamov A."/>
            <person name="Von Dassow P."/>
            <person name="Badger J.H."/>
            <person name="Coutinho P.M."/>
            <person name="Demir E."/>
            <person name="Dubchak I."/>
            <person name="Gentemann C."/>
            <person name="Eikrem W."/>
            <person name="Gready J.E."/>
            <person name="John U."/>
            <person name="Lanier W."/>
            <person name="Lindquist E.A."/>
            <person name="Lucas S."/>
            <person name="Mayer K.F."/>
            <person name="Moreau H."/>
            <person name="Not F."/>
            <person name="Otillar R."/>
            <person name="Panaud O."/>
            <person name="Pangilinan J."/>
            <person name="Paulsen I."/>
            <person name="Piegu B."/>
            <person name="Poliakov A."/>
            <person name="Robbens S."/>
            <person name="Schmutz J."/>
            <person name="Toulza E."/>
            <person name="Wyss T."/>
            <person name="Zelensky A."/>
            <person name="Zhou K."/>
            <person name="Armbrust E.V."/>
            <person name="Bhattacharya D."/>
            <person name="Goodenough U.W."/>
            <person name="Van de Peer Y."/>
            <person name="Grigoriev I.V."/>
        </authorList>
    </citation>
    <scope>NUCLEOTIDE SEQUENCE [LARGE SCALE GENOMIC DNA]</scope>
    <source>
        <strain evidence="2 3">CCMP1545</strain>
    </source>
</reference>
<protein>
    <submittedName>
        <fullName evidence="2">Predicted protein</fullName>
    </submittedName>
</protein>
<name>C1N427_MICPC</name>
<gene>
    <name evidence="2" type="ORF">MICPUCDRAFT_52384</name>
</gene>
<dbReference type="AlphaFoldDB" id="C1N427"/>
<feature type="region of interest" description="Disordered" evidence="1">
    <location>
        <begin position="84"/>
        <end position="148"/>
    </location>
</feature>
<evidence type="ECO:0000313" key="3">
    <source>
        <dbReference type="Proteomes" id="UP000001876"/>
    </source>
</evidence>
<feature type="compositionally biased region" description="Low complexity" evidence="1">
    <location>
        <begin position="15"/>
        <end position="30"/>
    </location>
</feature>
<feature type="compositionally biased region" description="Acidic residues" evidence="1">
    <location>
        <begin position="129"/>
        <end position="139"/>
    </location>
</feature>
<evidence type="ECO:0000256" key="1">
    <source>
        <dbReference type="SAM" id="MobiDB-lite"/>
    </source>
</evidence>
<dbReference type="RefSeq" id="XP_003062721.1">
    <property type="nucleotide sequence ID" value="XM_003062675.1"/>
</dbReference>
<dbReference type="EMBL" id="GG663746">
    <property type="protein sequence ID" value="EEH53540.1"/>
    <property type="molecule type" value="Genomic_DNA"/>
</dbReference>
<dbReference type="KEGG" id="mpp:MICPUCDRAFT_52384"/>
<feature type="region of interest" description="Disordered" evidence="1">
    <location>
        <begin position="1"/>
        <end position="59"/>
    </location>
</feature>
<feature type="region of interest" description="Disordered" evidence="1">
    <location>
        <begin position="256"/>
        <end position="276"/>
    </location>
</feature>
<feature type="compositionally biased region" description="Low complexity" evidence="1">
    <location>
        <begin position="109"/>
        <end position="120"/>
    </location>
</feature>
<proteinExistence type="predicted"/>
<dbReference type="Proteomes" id="UP000001876">
    <property type="component" value="Unassembled WGS sequence"/>
</dbReference>
<accession>C1N427</accession>
<dbReference type="GeneID" id="9687912"/>
<sequence>METPPPTRARDRRAPSTPSTPRPRSILRPSGSFRTTRGGDGAMLADDRRRRSNGSEATSTWQAALESYYEDCGGAKAAKAASVARELESPTSPTSVLLVDAIEDDARSDASSPSPRVSSSGVREKTVGVDDDANDDDDATTPMPLPPRARRVSFDFDVVIDIGPLRKLSREKNPHWPGQVTLQRAKSDVSRVVAALAAAFAFRRPHVIAEARSARTCRRRLKAGKRNARENRDYNIRFSERDAAVTRALFDEFEREDGGRRGGARERGETRDDARR</sequence>